<dbReference type="OrthoDB" id="1896086at2759"/>
<feature type="signal peptide" evidence="2">
    <location>
        <begin position="1"/>
        <end position="19"/>
    </location>
</feature>
<keyword evidence="2" id="KW-0732">Signal</keyword>
<reference evidence="3 4" key="1">
    <citation type="journal article" date="2021" name="Nat. Commun.">
        <title>Genetic determinants of endophytism in the Arabidopsis root mycobiome.</title>
        <authorList>
            <person name="Mesny F."/>
            <person name="Miyauchi S."/>
            <person name="Thiergart T."/>
            <person name="Pickel B."/>
            <person name="Atanasova L."/>
            <person name="Karlsson M."/>
            <person name="Huettel B."/>
            <person name="Barry K.W."/>
            <person name="Haridas S."/>
            <person name="Chen C."/>
            <person name="Bauer D."/>
            <person name="Andreopoulos W."/>
            <person name="Pangilinan J."/>
            <person name="LaButti K."/>
            <person name="Riley R."/>
            <person name="Lipzen A."/>
            <person name="Clum A."/>
            <person name="Drula E."/>
            <person name="Henrissat B."/>
            <person name="Kohler A."/>
            <person name="Grigoriev I.V."/>
            <person name="Martin F.M."/>
            <person name="Hacquard S."/>
        </authorList>
    </citation>
    <scope>NUCLEOTIDE SEQUENCE [LARGE SCALE GENOMIC DNA]</scope>
    <source>
        <strain evidence="3 4">MPI-CAGE-CH-0241</strain>
    </source>
</reference>
<evidence type="ECO:0000256" key="2">
    <source>
        <dbReference type="SAM" id="SignalP"/>
    </source>
</evidence>
<keyword evidence="4" id="KW-1185">Reference proteome</keyword>
<evidence type="ECO:0000313" key="3">
    <source>
        <dbReference type="EMBL" id="KAH6889815.1"/>
    </source>
</evidence>
<evidence type="ECO:0000256" key="1">
    <source>
        <dbReference type="SAM" id="MobiDB-lite"/>
    </source>
</evidence>
<name>A0A9P8W492_9HYPO</name>
<feature type="compositionally biased region" description="Acidic residues" evidence="1">
    <location>
        <begin position="294"/>
        <end position="304"/>
    </location>
</feature>
<dbReference type="AlphaFoldDB" id="A0A9P8W492"/>
<feature type="compositionally biased region" description="Basic and acidic residues" evidence="1">
    <location>
        <begin position="281"/>
        <end position="292"/>
    </location>
</feature>
<feature type="chain" id="PRO_5040278355" evidence="2">
    <location>
        <begin position="20"/>
        <end position="319"/>
    </location>
</feature>
<evidence type="ECO:0000313" key="4">
    <source>
        <dbReference type="Proteomes" id="UP000777438"/>
    </source>
</evidence>
<comment type="caution">
    <text evidence="3">The sequence shown here is derived from an EMBL/GenBank/DDBJ whole genome shotgun (WGS) entry which is preliminary data.</text>
</comment>
<dbReference type="Proteomes" id="UP000777438">
    <property type="component" value="Unassembled WGS sequence"/>
</dbReference>
<organism evidence="3 4">
    <name type="scientific">Thelonectria olida</name>
    <dbReference type="NCBI Taxonomy" id="1576542"/>
    <lineage>
        <taxon>Eukaryota</taxon>
        <taxon>Fungi</taxon>
        <taxon>Dikarya</taxon>
        <taxon>Ascomycota</taxon>
        <taxon>Pezizomycotina</taxon>
        <taxon>Sordariomycetes</taxon>
        <taxon>Hypocreomycetidae</taxon>
        <taxon>Hypocreales</taxon>
        <taxon>Nectriaceae</taxon>
        <taxon>Thelonectria</taxon>
    </lineage>
</organism>
<accession>A0A9P8W492</accession>
<feature type="region of interest" description="Disordered" evidence="1">
    <location>
        <begin position="281"/>
        <end position="319"/>
    </location>
</feature>
<sequence>MLLNRILMFAALAVSSVAAVPLDDDLPTTSSIFARGRTGKEEKPTNKTNQCLDPEKVPIRTEFYGCEPVRKFTRNGGRCQPNWYHGCQAYCEMYTWWDYGREIPFEESTCNPGERCNLRNGMAQDITFKNTSNTSLIQMKILSYYSRFNFFDPNMEVEVAEYRPRPREQENTCGYWTFVPHLLHSCGVTSRGQRERIWLAAWCSAIKARSECVATVRQTPDGQPSGKIMFVATDCQDRKKRLGFCKQDHTYLEKGVSFDPSVRKDWLDAVEKHGVQKAWEKCQREHDAKSPVDIDLETAVDFDPPDGSGKETDQSGFNP</sequence>
<gene>
    <name evidence="3" type="ORF">B0T10DRAFT_459548</name>
</gene>
<dbReference type="EMBL" id="JAGPYM010000010">
    <property type="protein sequence ID" value="KAH6889815.1"/>
    <property type="molecule type" value="Genomic_DNA"/>
</dbReference>
<proteinExistence type="predicted"/>
<protein>
    <submittedName>
        <fullName evidence="3">Uncharacterized protein</fullName>
    </submittedName>
</protein>